<dbReference type="PANTHER" id="PTHR21261">
    <property type="entry name" value="BEAT PROTEIN"/>
    <property type="match status" value="1"/>
</dbReference>
<evidence type="ECO:0000256" key="3">
    <source>
        <dbReference type="ARBA" id="ARBA00023157"/>
    </source>
</evidence>
<feature type="signal peptide" evidence="5">
    <location>
        <begin position="1"/>
        <end position="27"/>
    </location>
</feature>
<keyword evidence="3" id="KW-1015">Disulfide bond</keyword>
<dbReference type="InterPro" id="IPR036179">
    <property type="entry name" value="Ig-like_dom_sf"/>
</dbReference>
<dbReference type="GeneID" id="108732918"/>
<dbReference type="InParanoid" id="A0A7F5RJI7"/>
<keyword evidence="7" id="KW-1185">Reference proteome</keyword>
<keyword evidence="2" id="KW-0472">Membrane</keyword>
<dbReference type="PANTHER" id="PTHR21261:SF17">
    <property type="entry name" value="BEAT VI"/>
    <property type="match status" value="1"/>
</dbReference>
<dbReference type="Proteomes" id="UP000192223">
    <property type="component" value="Unplaced"/>
</dbReference>
<accession>A0A7F5RJI7</accession>
<evidence type="ECO:0000313" key="7">
    <source>
        <dbReference type="Proteomes" id="UP000192223"/>
    </source>
</evidence>
<dbReference type="Gene3D" id="2.60.40.10">
    <property type="entry name" value="Immunoglobulins"/>
    <property type="match status" value="2"/>
</dbReference>
<dbReference type="Pfam" id="PF08205">
    <property type="entry name" value="C2-set_2"/>
    <property type="match status" value="1"/>
</dbReference>
<dbReference type="InterPro" id="IPR003599">
    <property type="entry name" value="Ig_sub"/>
</dbReference>
<reference evidence="8" key="1">
    <citation type="submission" date="2025-08" db="UniProtKB">
        <authorList>
            <consortium name="RefSeq"/>
        </authorList>
    </citation>
    <scope>IDENTIFICATION</scope>
</reference>
<dbReference type="OrthoDB" id="6351205at2759"/>
<dbReference type="KEGG" id="apln:108732918"/>
<feature type="domain" description="Ig-like" evidence="6">
    <location>
        <begin position="140"/>
        <end position="231"/>
    </location>
</feature>
<evidence type="ECO:0000256" key="5">
    <source>
        <dbReference type="SAM" id="SignalP"/>
    </source>
</evidence>
<evidence type="ECO:0000256" key="4">
    <source>
        <dbReference type="SAM" id="MobiDB-lite"/>
    </source>
</evidence>
<dbReference type="InterPro" id="IPR013783">
    <property type="entry name" value="Ig-like_fold"/>
</dbReference>
<organism evidence="7 8">
    <name type="scientific">Agrilus planipennis</name>
    <name type="common">Emerald ash borer</name>
    <name type="synonym">Agrilus marcopoli</name>
    <dbReference type="NCBI Taxonomy" id="224129"/>
    <lineage>
        <taxon>Eukaryota</taxon>
        <taxon>Metazoa</taxon>
        <taxon>Ecdysozoa</taxon>
        <taxon>Arthropoda</taxon>
        <taxon>Hexapoda</taxon>
        <taxon>Insecta</taxon>
        <taxon>Pterygota</taxon>
        <taxon>Neoptera</taxon>
        <taxon>Endopterygota</taxon>
        <taxon>Coleoptera</taxon>
        <taxon>Polyphaga</taxon>
        <taxon>Elateriformia</taxon>
        <taxon>Buprestoidea</taxon>
        <taxon>Buprestidae</taxon>
        <taxon>Agrilinae</taxon>
        <taxon>Agrilus</taxon>
    </lineage>
</organism>
<comment type="subcellular location">
    <subcellularLocation>
        <location evidence="1">Membrane</location>
        <topology evidence="1">Single-pass membrane protein</topology>
    </subcellularLocation>
</comment>
<dbReference type="SUPFAM" id="SSF48726">
    <property type="entry name" value="Immunoglobulin"/>
    <property type="match status" value="1"/>
</dbReference>
<dbReference type="GO" id="GO:0016020">
    <property type="term" value="C:membrane"/>
    <property type="evidence" value="ECO:0007669"/>
    <property type="project" value="UniProtKB-SubCell"/>
</dbReference>
<feature type="chain" id="PRO_5028902182" evidence="5">
    <location>
        <begin position="28"/>
        <end position="298"/>
    </location>
</feature>
<dbReference type="SMART" id="SM00409">
    <property type="entry name" value="IG"/>
    <property type="match status" value="1"/>
</dbReference>
<dbReference type="InterPro" id="IPR007110">
    <property type="entry name" value="Ig-like_dom"/>
</dbReference>
<feature type="domain" description="Ig-like" evidence="6">
    <location>
        <begin position="30"/>
        <end position="137"/>
    </location>
</feature>
<evidence type="ECO:0000256" key="1">
    <source>
        <dbReference type="ARBA" id="ARBA00004167"/>
    </source>
</evidence>
<evidence type="ECO:0000313" key="8">
    <source>
        <dbReference type="RefSeq" id="XP_025836174.1"/>
    </source>
</evidence>
<protein>
    <submittedName>
        <fullName evidence="8">Uncharacterized protein LOC108732918</fullName>
    </submittedName>
</protein>
<dbReference type="InterPro" id="IPR013162">
    <property type="entry name" value="CD80_C2-set"/>
</dbReference>
<keyword evidence="5" id="KW-0732">Signal</keyword>
<feature type="region of interest" description="Disordered" evidence="4">
    <location>
        <begin position="254"/>
        <end position="277"/>
    </location>
</feature>
<dbReference type="AlphaFoldDB" id="A0A7F5RJI7"/>
<dbReference type="FunCoup" id="A0A7F5RJI7">
    <property type="interactions" value="69"/>
</dbReference>
<feature type="compositionally biased region" description="Polar residues" evidence="4">
    <location>
        <begin position="260"/>
        <end position="272"/>
    </location>
</feature>
<sequence>MISRRTSGLRNLLLLQLIILLVRECRSLRSVIIRVPEVVKSGDSVTLSCDYDLEQAALYTIKWYRNHEEFYRFVPKESPPSKAFSVPFINVDVSKSGPTTVTLRGVRRELTGKYACEVSADAPLFHTEIMAAHMTVAELPNGGVDLNVQPPKAEIGKRVTADCTSPGSDPAANITWFINSEKVNHQTRNVRLYPTRIETDSALGLHSAKSKLEITVDKTHFGNKNNIAIRCEGNVFSLWKRTADAFVQGDTPQLAPFMEPTSSQSHTGNNPRLRNKSSKFSAFPQEFLVILCVLLLKS</sequence>
<gene>
    <name evidence="8" type="primary">LOC108732918</name>
</gene>
<proteinExistence type="predicted"/>
<evidence type="ECO:0000256" key="2">
    <source>
        <dbReference type="ARBA" id="ARBA00023136"/>
    </source>
</evidence>
<evidence type="ECO:0000259" key="6">
    <source>
        <dbReference type="PROSITE" id="PS50835"/>
    </source>
</evidence>
<dbReference type="RefSeq" id="XP_025836174.1">
    <property type="nucleotide sequence ID" value="XM_025980389.1"/>
</dbReference>
<dbReference type="FunFam" id="2.60.40.10:FF:000437">
    <property type="entry name" value="Beat-IIIc, isoform A"/>
    <property type="match status" value="1"/>
</dbReference>
<dbReference type="PROSITE" id="PS50835">
    <property type="entry name" value="IG_LIKE"/>
    <property type="match status" value="2"/>
</dbReference>
<name>A0A7F5RJI7_AGRPL</name>